<comment type="caution">
    <text evidence="5">Lacks conserved residue(s) required for the propagation of feature annotation.</text>
</comment>
<dbReference type="InterPro" id="IPR054728">
    <property type="entry name" value="RsmB-like_ferredoxin"/>
</dbReference>
<dbReference type="Proteomes" id="UP001597308">
    <property type="component" value="Unassembled WGS sequence"/>
</dbReference>
<proteinExistence type="inferred from homology"/>
<dbReference type="Pfam" id="PF01189">
    <property type="entry name" value="Methyltr_RsmB-F"/>
    <property type="match status" value="1"/>
</dbReference>
<gene>
    <name evidence="7" type="ORF">ACFSCV_11055</name>
</gene>
<evidence type="ECO:0000259" key="6">
    <source>
        <dbReference type="PROSITE" id="PS51686"/>
    </source>
</evidence>
<evidence type="ECO:0000256" key="5">
    <source>
        <dbReference type="PROSITE-ProRule" id="PRU01023"/>
    </source>
</evidence>
<dbReference type="PRINTS" id="PR02008">
    <property type="entry name" value="RCMTFAMILY"/>
</dbReference>
<dbReference type="Gene3D" id="3.40.50.150">
    <property type="entry name" value="Vaccinia Virus protein VP39"/>
    <property type="match status" value="1"/>
</dbReference>
<accession>A0ABW4K8W0</accession>
<keyword evidence="4 5" id="KW-0694">RNA-binding</keyword>
<evidence type="ECO:0000256" key="3">
    <source>
        <dbReference type="ARBA" id="ARBA00022691"/>
    </source>
</evidence>
<keyword evidence="3 5" id="KW-0949">S-adenosyl-L-methionine</keyword>
<keyword evidence="8" id="KW-1185">Reference proteome</keyword>
<dbReference type="PANTHER" id="PTHR22807">
    <property type="entry name" value="NOP2 YEAST -RELATED NOL1/NOP2/FMU SUN DOMAIN-CONTAINING"/>
    <property type="match status" value="1"/>
</dbReference>
<evidence type="ECO:0000313" key="8">
    <source>
        <dbReference type="Proteomes" id="UP001597308"/>
    </source>
</evidence>
<dbReference type="SUPFAM" id="SSF53335">
    <property type="entry name" value="S-adenosyl-L-methionine-dependent methyltransferases"/>
    <property type="match status" value="1"/>
</dbReference>
<feature type="binding site" evidence="5">
    <location>
        <position position="308"/>
    </location>
    <ligand>
        <name>S-adenosyl-L-methionine</name>
        <dbReference type="ChEBI" id="CHEBI:59789"/>
    </ligand>
</feature>
<dbReference type="InterPro" id="IPR029063">
    <property type="entry name" value="SAM-dependent_MTases_sf"/>
</dbReference>
<feature type="active site" description="Nucleophile" evidence="5">
    <location>
        <position position="361"/>
    </location>
</feature>
<keyword evidence="2 5" id="KW-0808">Transferase</keyword>
<evidence type="ECO:0000313" key="7">
    <source>
        <dbReference type="EMBL" id="MFD1703538.1"/>
    </source>
</evidence>
<name>A0ABW4K8W0_9HYPH</name>
<evidence type="ECO:0000256" key="4">
    <source>
        <dbReference type="ARBA" id="ARBA00022884"/>
    </source>
</evidence>
<evidence type="ECO:0000256" key="2">
    <source>
        <dbReference type="ARBA" id="ARBA00022679"/>
    </source>
</evidence>
<comment type="similarity">
    <text evidence="5">Belongs to the class I-like SAM-binding methyltransferase superfamily. RsmB/NOP family.</text>
</comment>
<comment type="caution">
    <text evidence="7">The sequence shown here is derived from an EMBL/GenBank/DDBJ whole genome shotgun (WGS) entry which is preliminary data.</text>
</comment>
<dbReference type="EMBL" id="JBHUER010000008">
    <property type="protein sequence ID" value="MFD1703538.1"/>
    <property type="molecule type" value="Genomic_DNA"/>
</dbReference>
<reference evidence="8" key="1">
    <citation type="journal article" date="2019" name="Int. J. Syst. Evol. Microbiol.">
        <title>The Global Catalogue of Microorganisms (GCM) 10K type strain sequencing project: providing services to taxonomists for standard genome sequencing and annotation.</title>
        <authorList>
            <consortium name="The Broad Institute Genomics Platform"/>
            <consortium name="The Broad Institute Genome Sequencing Center for Infectious Disease"/>
            <person name="Wu L."/>
            <person name="Ma J."/>
        </authorList>
    </citation>
    <scope>NUCLEOTIDE SEQUENCE [LARGE SCALE GENOMIC DNA]</scope>
    <source>
        <strain evidence="8">KCTC 23707</strain>
    </source>
</reference>
<protein>
    <submittedName>
        <fullName evidence="7">RsmB/NOP family class I SAM-dependent RNA methyltransferase</fullName>
        <ecNumber evidence="7">2.1.1.-</ecNumber>
    </submittedName>
</protein>
<dbReference type="GO" id="GO:0032259">
    <property type="term" value="P:methylation"/>
    <property type="evidence" value="ECO:0007669"/>
    <property type="project" value="UniProtKB-KW"/>
</dbReference>
<feature type="binding site" evidence="5">
    <location>
        <position position="262"/>
    </location>
    <ligand>
        <name>S-adenosyl-L-methionine</name>
        <dbReference type="ChEBI" id="CHEBI:59789"/>
    </ligand>
</feature>
<organism evidence="7 8">
    <name type="scientific">Methylopila henanensis</name>
    <dbReference type="NCBI Taxonomy" id="873516"/>
    <lineage>
        <taxon>Bacteria</taxon>
        <taxon>Pseudomonadati</taxon>
        <taxon>Pseudomonadota</taxon>
        <taxon>Alphaproteobacteria</taxon>
        <taxon>Hyphomicrobiales</taxon>
        <taxon>Methylopilaceae</taxon>
        <taxon>Methylopila</taxon>
    </lineage>
</organism>
<dbReference type="GO" id="GO:0008168">
    <property type="term" value="F:methyltransferase activity"/>
    <property type="evidence" value="ECO:0007669"/>
    <property type="project" value="UniProtKB-KW"/>
</dbReference>
<dbReference type="PANTHER" id="PTHR22807:SF53">
    <property type="entry name" value="RIBOSOMAL RNA SMALL SUBUNIT METHYLTRANSFERASE B-RELATED"/>
    <property type="match status" value="1"/>
</dbReference>
<dbReference type="InterPro" id="IPR023267">
    <property type="entry name" value="RCMT"/>
</dbReference>
<dbReference type="InterPro" id="IPR049560">
    <property type="entry name" value="MeTrfase_RsmB-F_NOP2_cat"/>
</dbReference>
<dbReference type="PROSITE" id="PS51686">
    <property type="entry name" value="SAM_MT_RSMB_NOP"/>
    <property type="match status" value="1"/>
</dbReference>
<dbReference type="Pfam" id="PF22458">
    <property type="entry name" value="RsmF-B_ferredox"/>
    <property type="match status" value="1"/>
</dbReference>
<dbReference type="InterPro" id="IPR001678">
    <property type="entry name" value="MeTrfase_RsmB-F_NOP2_dom"/>
</dbReference>
<dbReference type="RefSeq" id="WP_378799642.1">
    <property type="nucleotide sequence ID" value="NZ_JBHUER010000008.1"/>
</dbReference>
<evidence type="ECO:0000256" key="1">
    <source>
        <dbReference type="ARBA" id="ARBA00022603"/>
    </source>
</evidence>
<keyword evidence="1 5" id="KW-0489">Methyltransferase</keyword>
<sequence length="430" mass="45585">MTPSAHALAAIEILTAVEANHRPVASALKDWGASHRFAGSGDRARIASVVYDALRSRASIAWRMGSDAPRALVLGALAFVRGATTEDLARAFADARHAPEPPTDAEAAAIASASLDGAPAHVRGDYPEWLDASLARAFGEERAEHGAALARRAPLDIRVNALKADRAKVLRSLAHLNPVETPLSAFGLRIPLGDDGRGPPVQAEPAYQKGLFEVQDEGSQLAALVAGAAAGQQVVDLCAGAGGKTLALAAQMRNRGQLYAYDSDVRRLSPLHDRADRADVRNLQIRAPKGEADVLSDLRDRADLVLVDAPCTGTGTWRRNPDAKWRMRPGALEQRNLEQDEVLDAAAGLVKPGGRLVYVTCSVLKEENEDRVAAFRARRPDFAATPAAAAAVEAGLPQLAAFANADGDALLLSPRRSDTDGFFVAVLRRA</sequence>
<feature type="domain" description="SAM-dependent MTase RsmB/NOP-type" evidence="6">
    <location>
        <begin position="145"/>
        <end position="430"/>
    </location>
</feature>
<dbReference type="EC" id="2.1.1.-" evidence="7"/>